<feature type="compositionally biased region" description="Polar residues" evidence="1">
    <location>
        <begin position="247"/>
        <end position="256"/>
    </location>
</feature>
<keyword evidence="3" id="KW-1185">Reference proteome</keyword>
<dbReference type="KEGG" id="hhsr:HSR6_0644"/>
<dbReference type="EMBL" id="CP016804">
    <property type="protein sequence ID" value="APE95104.1"/>
    <property type="molecule type" value="Genomic_DNA"/>
</dbReference>
<accession>A0A1J1ABC8</accession>
<dbReference type="RefSeq" id="WP_071932793.1">
    <property type="nucleotide sequence ID" value="NZ_CP016804.1"/>
</dbReference>
<reference evidence="3" key="1">
    <citation type="submission" date="2016-08" db="EMBL/GenBank/DDBJ databases">
        <title>Discovery of first anaerobic lithoheterotrophic haloarchae widely represented in hypersaline habitats.</title>
        <authorList>
            <person name="Sorokin D.Y."/>
            <person name="Kublanov I.V."/>
            <person name="Roman P."/>
            <person name="Sinninghe Damste J.S."/>
            <person name="Golyshin P.N."/>
            <person name="Rojo D."/>
            <person name="Ciordia S."/>
            <person name="Mena Md.C."/>
            <person name="Ferrer M."/>
            <person name="Smedile F."/>
            <person name="Messina E."/>
            <person name="La Cono V."/>
            <person name="Yakimov M.M."/>
        </authorList>
    </citation>
    <scope>NUCLEOTIDE SEQUENCE [LARGE SCALE GENOMIC DNA]</scope>
    <source>
        <strain evidence="3">HSR6</strain>
    </source>
</reference>
<organism evidence="2 3">
    <name type="scientific">Halodesulfurarchaeum formicicum</name>
    <dbReference type="NCBI Taxonomy" id="1873524"/>
    <lineage>
        <taxon>Archaea</taxon>
        <taxon>Methanobacteriati</taxon>
        <taxon>Methanobacteriota</taxon>
        <taxon>Stenosarchaea group</taxon>
        <taxon>Halobacteria</taxon>
        <taxon>Halobacteriales</taxon>
        <taxon>Halobacteriaceae</taxon>
        <taxon>Halodesulfurarchaeum</taxon>
    </lineage>
</organism>
<dbReference type="GeneID" id="30417167"/>
<dbReference type="AlphaFoldDB" id="A0A1J1ABC8"/>
<evidence type="ECO:0008006" key="4">
    <source>
        <dbReference type="Google" id="ProtNLM"/>
    </source>
</evidence>
<feature type="region of interest" description="Disordered" evidence="1">
    <location>
        <begin position="237"/>
        <end position="256"/>
    </location>
</feature>
<dbReference type="GO" id="GO:0005975">
    <property type="term" value="P:carbohydrate metabolic process"/>
    <property type="evidence" value="ECO:0007669"/>
    <property type="project" value="InterPro"/>
</dbReference>
<sequence>MASQRTQSSETVEFTYSWYEDFLDRIQAAGYEIRRFADGVDPGTVVIRHDVDLSIRDALRMALLEADRGIATTYCFLLSSALYNPLDREQREQIREIESLGHEIALHFSTHEYWEADHEPADSEINRRVDEERAVLETLVSDPVETVSFHSPPEWVLSRDLADIRNAYSPAYFEEMSYVADSGQRWRTAPPVVGDFGESAQILTHPGLWSESDGSFTQRVEQAVTRSCRHANAKAQREFIPDGEVGTESTGGQTSV</sequence>
<evidence type="ECO:0000256" key="1">
    <source>
        <dbReference type="SAM" id="MobiDB-lite"/>
    </source>
</evidence>
<dbReference type="InterPro" id="IPR011330">
    <property type="entry name" value="Glyco_hydro/deAcase_b/a-brl"/>
</dbReference>
<proteinExistence type="predicted"/>
<dbReference type="SUPFAM" id="SSF88713">
    <property type="entry name" value="Glycoside hydrolase/deacetylase"/>
    <property type="match status" value="1"/>
</dbReference>
<dbReference type="OrthoDB" id="301436at2157"/>
<evidence type="ECO:0000313" key="3">
    <source>
        <dbReference type="Proteomes" id="UP000186165"/>
    </source>
</evidence>
<dbReference type="Gene3D" id="3.20.20.370">
    <property type="entry name" value="Glycoside hydrolase/deacetylase"/>
    <property type="match status" value="1"/>
</dbReference>
<gene>
    <name evidence="2" type="ORF">HSR6_0644</name>
</gene>
<evidence type="ECO:0000313" key="2">
    <source>
        <dbReference type="EMBL" id="APE95104.1"/>
    </source>
</evidence>
<name>A0A1J1ABC8_9EURY</name>
<dbReference type="Proteomes" id="UP000186165">
    <property type="component" value="Chromosome"/>
</dbReference>
<protein>
    <recommendedName>
        <fullName evidence="4">Polysaccharide deacetylase</fullName>
    </recommendedName>
</protein>